<dbReference type="SFLD" id="SFLDG01062">
    <property type="entry name" value="methyltransferase_(Class_A)"/>
    <property type="match status" value="1"/>
</dbReference>
<evidence type="ECO:0000256" key="1">
    <source>
        <dbReference type="ARBA" id="ARBA00004496"/>
    </source>
</evidence>
<feature type="compositionally biased region" description="Low complexity" evidence="15">
    <location>
        <begin position="353"/>
        <end position="385"/>
    </location>
</feature>
<keyword evidence="12 14" id="KW-0411">Iron-sulfur</keyword>
<evidence type="ECO:0000256" key="3">
    <source>
        <dbReference type="ARBA" id="ARBA00022485"/>
    </source>
</evidence>
<dbReference type="InterPro" id="IPR004383">
    <property type="entry name" value="rRNA_lsu_MTrfase_RlmN/Cfr"/>
</dbReference>
<keyword evidence="13 14" id="KW-1015">Disulfide bond</keyword>
<accession>A0A8J6YHW4</accession>
<dbReference type="FunFam" id="3.20.20.70:FF:000008">
    <property type="entry name" value="Dual-specificity RNA methyltransferase RlmN"/>
    <property type="match status" value="1"/>
</dbReference>
<evidence type="ECO:0000256" key="2">
    <source>
        <dbReference type="ARBA" id="ARBA00007544"/>
    </source>
</evidence>
<dbReference type="Proteomes" id="UP000631034">
    <property type="component" value="Unassembled WGS sequence"/>
</dbReference>
<dbReference type="InterPro" id="IPR058240">
    <property type="entry name" value="rSAM_sf"/>
</dbReference>
<feature type="region of interest" description="Disordered" evidence="15">
    <location>
        <begin position="347"/>
        <end position="385"/>
    </location>
</feature>
<dbReference type="GO" id="GO:0070475">
    <property type="term" value="P:rRNA base methylation"/>
    <property type="evidence" value="ECO:0007669"/>
    <property type="project" value="UniProtKB-UniRule"/>
</dbReference>
<evidence type="ECO:0000313" key="18">
    <source>
        <dbReference type="Proteomes" id="UP000631034"/>
    </source>
</evidence>
<feature type="binding site" evidence="14">
    <location>
        <position position="296"/>
    </location>
    <ligand>
        <name>S-adenosyl-L-methionine</name>
        <dbReference type="ChEBI" id="CHEBI:59789"/>
    </ligand>
</feature>
<evidence type="ECO:0000256" key="9">
    <source>
        <dbReference type="ARBA" id="ARBA00022694"/>
    </source>
</evidence>
<dbReference type="NCBIfam" id="TIGR00048">
    <property type="entry name" value="rRNA_mod_RlmN"/>
    <property type="match status" value="1"/>
</dbReference>
<dbReference type="RefSeq" id="WP_192533399.1">
    <property type="nucleotide sequence ID" value="NZ_JACZHT010000001.1"/>
</dbReference>
<keyword evidence="6 14" id="KW-0489">Methyltransferase</keyword>
<comment type="catalytic activity">
    <reaction evidence="14">
        <text>adenosine(37) in tRNA + 2 reduced [2Fe-2S]-[ferredoxin] + 2 S-adenosyl-L-methionine = 2-methyladenosine(37) in tRNA + 5'-deoxyadenosine + L-methionine + 2 oxidized [2Fe-2S]-[ferredoxin] + S-adenosyl-L-homocysteine</text>
        <dbReference type="Rhea" id="RHEA:43332"/>
        <dbReference type="Rhea" id="RHEA-COMP:10000"/>
        <dbReference type="Rhea" id="RHEA-COMP:10001"/>
        <dbReference type="Rhea" id="RHEA-COMP:10162"/>
        <dbReference type="Rhea" id="RHEA-COMP:10485"/>
        <dbReference type="ChEBI" id="CHEBI:17319"/>
        <dbReference type="ChEBI" id="CHEBI:33737"/>
        <dbReference type="ChEBI" id="CHEBI:33738"/>
        <dbReference type="ChEBI" id="CHEBI:57844"/>
        <dbReference type="ChEBI" id="CHEBI:57856"/>
        <dbReference type="ChEBI" id="CHEBI:59789"/>
        <dbReference type="ChEBI" id="CHEBI:74411"/>
        <dbReference type="ChEBI" id="CHEBI:74497"/>
        <dbReference type="EC" id="2.1.1.192"/>
    </reaction>
</comment>
<organism evidence="17 18">
    <name type="scientific">Phaeovibrio sulfidiphilus</name>
    <dbReference type="NCBI Taxonomy" id="1220600"/>
    <lineage>
        <taxon>Bacteria</taxon>
        <taxon>Pseudomonadati</taxon>
        <taxon>Pseudomonadota</taxon>
        <taxon>Alphaproteobacteria</taxon>
        <taxon>Rhodospirillales</taxon>
        <taxon>Rhodospirillaceae</taxon>
        <taxon>Phaeovibrio</taxon>
    </lineage>
</organism>
<dbReference type="GO" id="GO:0000049">
    <property type="term" value="F:tRNA binding"/>
    <property type="evidence" value="ECO:0007669"/>
    <property type="project" value="UniProtKB-UniRule"/>
</dbReference>
<feature type="binding site" evidence="14">
    <location>
        <position position="116"/>
    </location>
    <ligand>
        <name>[4Fe-4S] cluster</name>
        <dbReference type="ChEBI" id="CHEBI:49883"/>
        <note>4Fe-4S-S-AdoMet</note>
    </ligand>
</feature>
<evidence type="ECO:0000256" key="12">
    <source>
        <dbReference type="ARBA" id="ARBA00023014"/>
    </source>
</evidence>
<feature type="active site" description="S-methylcysteine intermediate" evidence="14">
    <location>
        <position position="339"/>
    </location>
</feature>
<dbReference type="InterPro" id="IPR048641">
    <property type="entry name" value="RlmN_N"/>
</dbReference>
<dbReference type="InterPro" id="IPR040072">
    <property type="entry name" value="Methyltransferase_A"/>
</dbReference>
<comment type="caution">
    <text evidence="17">The sequence shown here is derived from an EMBL/GenBank/DDBJ whole genome shotgun (WGS) entry which is preliminary data.</text>
</comment>
<dbReference type="InterPro" id="IPR013785">
    <property type="entry name" value="Aldolase_TIM"/>
</dbReference>
<dbReference type="Gene3D" id="1.10.150.530">
    <property type="match status" value="1"/>
</dbReference>
<dbReference type="PIRSF" id="PIRSF006004">
    <property type="entry name" value="CHP00048"/>
    <property type="match status" value="1"/>
</dbReference>
<comment type="cofactor">
    <cofactor evidence="14">
        <name>[4Fe-4S] cluster</name>
        <dbReference type="ChEBI" id="CHEBI:49883"/>
    </cofactor>
    <text evidence="14">Binds 1 [4Fe-4S] cluster. The cluster is coordinated with 3 cysteines and an exchangeable S-adenosyl-L-methionine.</text>
</comment>
<feature type="binding site" evidence="14">
    <location>
        <position position="113"/>
    </location>
    <ligand>
        <name>[4Fe-4S] cluster</name>
        <dbReference type="ChEBI" id="CHEBI:49883"/>
        <note>4Fe-4S-S-AdoMet</note>
    </ligand>
</feature>
<evidence type="ECO:0000256" key="14">
    <source>
        <dbReference type="HAMAP-Rule" id="MF_01849"/>
    </source>
</evidence>
<keyword evidence="18" id="KW-1185">Reference proteome</keyword>
<name>A0A8J6YHW4_9PROT</name>
<feature type="domain" description="Radical SAM core" evidence="16">
    <location>
        <begin position="95"/>
        <end position="334"/>
    </location>
</feature>
<evidence type="ECO:0000256" key="11">
    <source>
        <dbReference type="ARBA" id="ARBA00023004"/>
    </source>
</evidence>
<evidence type="ECO:0000256" key="7">
    <source>
        <dbReference type="ARBA" id="ARBA00022679"/>
    </source>
</evidence>
<dbReference type="GO" id="GO:0046872">
    <property type="term" value="F:metal ion binding"/>
    <property type="evidence" value="ECO:0007669"/>
    <property type="project" value="UniProtKB-KW"/>
</dbReference>
<dbReference type="Pfam" id="PF04055">
    <property type="entry name" value="Radical_SAM"/>
    <property type="match status" value="1"/>
</dbReference>
<feature type="binding site" evidence="14">
    <location>
        <position position="109"/>
    </location>
    <ligand>
        <name>[4Fe-4S] cluster</name>
        <dbReference type="ChEBI" id="CHEBI:49883"/>
        <note>4Fe-4S-S-AdoMet</note>
    </ligand>
</feature>
<evidence type="ECO:0000256" key="10">
    <source>
        <dbReference type="ARBA" id="ARBA00022723"/>
    </source>
</evidence>
<dbReference type="PANTHER" id="PTHR30544">
    <property type="entry name" value="23S RRNA METHYLTRANSFERASE"/>
    <property type="match status" value="1"/>
</dbReference>
<dbReference type="EC" id="2.1.1.192" evidence="14"/>
<keyword evidence="9 14" id="KW-0819">tRNA processing</keyword>
<keyword evidence="4 14" id="KW-0963">Cytoplasm</keyword>
<dbReference type="Gene3D" id="3.20.20.70">
    <property type="entry name" value="Aldolase class I"/>
    <property type="match status" value="1"/>
</dbReference>
<protein>
    <recommendedName>
        <fullName evidence="14">Dual-specificity RNA methyltransferase RlmN</fullName>
        <ecNumber evidence="14">2.1.1.192</ecNumber>
    </recommendedName>
    <alternativeName>
        <fullName evidence="14">23S rRNA (adenine(2503)-C(2))-methyltransferase</fullName>
    </alternativeName>
    <alternativeName>
        <fullName evidence="14">23S rRNA m2A2503 methyltransferase</fullName>
    </alternativeName>
    <alternativeName>
        <fullName evidence="14">Ribosomal RNA large subunit methyltransferase N</fullName>
    </alternativeName>
    <alternativeName>
        <fullName evidence="14">tRNA (adenine(37)-C(2))-methyltransferase</fullName>
    </alternativeName>
    <alternativeName>
        <fullName evidence="14">tRNA m2A37 methyltransferase</fullName>
    </alternativeName>
</protein>
<feature type="disulfide bond" description="(transient)" evidence="14">
    <location>
        <begin position="102"/>
        <end position="339"/>
    </location>
</feature>
<dbReference type="InterPro" id="IPR027492">
    <property type="entry name" value="RNA_MTrfase_RlmN"/>
</dbReference>
<feature type="active site" description="Proton acceptor" evidence="14">
    <location>
        <position position="89"/>
    </location>
</feature>
<comment type="catalytic activity">
    <reaction evidence="14">
        <text>adenosine(2503) in 23S rRNA + 2 reduced [2Fe-2S]-[ferredoxin] + 2 S-adenosyl-L-methionine = 2-methyladenosine(2503) in 23S rRNA + 5'-deoxyadenosine + L-methionine + 2 oxidized [2Fe-2S]-[ferredoxin] + S-adenosyl-L-homocysteine</text>
        <dbReference type="Rhea" id="RHEA:42916"/>
        <dbReference type="Rhea" id="RHEA-COMP:10000"/>
        <dbReference type="Rhea" id="RHEA-COMP:10001"/>
        <dbReference type="Rhea" id="RHEA-COMP:10152"/>
        <dbReference type="Rhea" id="RHEA-COMP:10282"/>
        <dbReference type="ChEBI" id="CHEBI:17319"/>
        <dbReference type="ChEBI" id="CHEBI:33737"/>
        <dbReference type="ChEBI" id="CHEBI:33738"/>
        <dbReference type="ChEBI" id="CHEBI:57844"/>
        <dbReference type="ChEBI" id="CHEBI:57856"/>
        <dbReference type="ChEBI" id="CHEBI:59789"/>
        <dbReference type="ChEBI" id="CHEBI:74411"/>
        <dbReference type="ChEBI" id="CHEBI:74497"/>
        <dbReference type="EC" id="2.1.1.192"/>
    </reaction>
</comment>
<evidence type="ECO:0000313" key="17">
    <source>
        <dbReference type="EMBL" id="MBE1236546.1"/>
    </source>
</evidence>
<keyword evidence="11 14" id="KW-0408">Iron</keyword>
<keyword evidence="5 14" id="KW-0698">rRNA processing</keyword>
<dbReference type="PANTHER" id="PTHR30544:SF5">
    <property type="entry name" value="RADICAL SAM CORE DOMAIN-CONTAINING PROTEIN"/>
    <property type="match status" value="1"/>
</dbReference>
<dbReference type="CDD" id="cd01335">
    <property type="entry name" value="Radical_SAM"/>
    <property type="match status" value="1"/>
</dbReference>
<comment type="miscellaneous">
    <text evidence="14">Reaction proceeds by a ping-pong mechanism involving intermediate methylation of a conserved cysteine residue.</text>
</comment>
<keyword evidence="3 14" id="KW-0004">4Fe-4S</keyword>
<dbReference type="AlphaFoldDB" id="A0A8J6YHW4"/>
<dbReference type="GO" id="GO:0019843">
    <property type="term" value="F:rRNA binding"/>
    <property type="evidence" value="ECO:0007669"/>
    <property type="project" value="UniProtKB-UniRule"/>
</dbReference>
<feature type="binding site" evidence="14">
    <location>
        <position position="197"/>
    </location>
    <ligand>
        <name>S-adenosyl-L-methionine</name>
        <dbReference type="ChEBI" id="CHEBI:59789"/>
    </ligand>
</feature>
<gene>
    <name evidence="14 17" type="primary">rlmN</name>
    <name evidence="17" type="ORF">IHV25_02620</name>
</gene>
<keyword evidence="7 14" id="KW-0808">Transferase</keyword>
<feature type="binding site" evidence="14">
    <location>
        <begin position="165"/>
        <end position="166"/>
    </location>
    <ligand>
        <name>S-adenosyl-L-methionine</name>
        <dbReference type="ChEBI" id="CHEBI:59789"/>
    </ligand>
</feature>
<dbReference type="PROSITE" id="PS51918">
    <property type="entry name" value="RADICAL_SAM"/>
    <property type="match status" value="1"/>
</dbReference>
<dbReference type="HAMAP" id="MF_01849">
    <property type="entry name" value="RNA_methyltr_RlmN"/>
    <property type="match status" value="1"/>
</dbReference>
<keyword evidence="8 14" id="KW-0949">S-adenosyl-L-methionine</keyword>
<evidence type="ECO:0000256" key="8">
    <source>
        <dbReference type="ARBA" id="ARBA00022691"/>
    </source>
</evidence>
<dbReference type="GO" id="GO:0005737">
    <property type="term" value="C:cytoplasm"/>
    <property type="evidence" value="ECO:0007669"/>
    <property type="project" value="UniProtKB-SubCell"/>
</dbReference>
<evidence type="ECO:0000259" key="16">
    <source>
        <dbReference type="PROSITE" id="PS51918"/>
    </source>
</evidence>
<dbReference type="GO" id="GO:0070040">
    <property type="term" value="F:rRNA (adenine(2503)-C2-)-methyltransferase activity"/>
    <property type="evidence" value="ECO:0007669"/>
    <property type="project" value="UniProtKB-UniRule"/>
</dbReference>
<dbReference type="SUPFAM" id="SSF102114">
    <property type="entry name" value="Radical SAM enzymes"/>
    <property type="match status" value="1"/>
</dbReference>
<proteinExistence type="inferred from homology"/>
<comment type="subcellular location">
    <subcellularLocation>
        <location evidence="1 14">Cytoplasm</location>
    </subcellularLocation>
</comment>
<evidence type="ECO:0000256" key="13">
    <source>
        <dbReference type="ARBA" id="ARBA00023157"/>
    </source>
</evidence>
<dbReference type="SFLD" id="SFLDS00029">
    <property type="entry name" value="Radical_SAM"/>
    <property type="match status" value="1"/>
</dbReference>
<evidence type="ECO:0000256" key="15">
    <source>
        <dbReference type="SAM" id="MobiDB-lite"/>
    </source>
</evidence>
<dbReference type="Pfam" id="PF21016">
    <property type="entry name" value="RlmN_N"/>
    <property type="match status" value="1"/>
</dbReference>
<dbReference type="EMBL" id="JACZHT010000001">
    <property type="protein sequence ID" value="MBE1236546.1"/>
    <property type="molecule type" value="Genomic_DNA"/>
</dbReference>
<reference evidence="17" key="1">
    <citation type="submission" date="2020-10" db="EMBL/GenBank/DDBJ databases">
        <title>Genome sequence of the unusual species of purple photosynthetic bacteria, Phaeovibrio sulfidiphilus DSM 23193, type strain.</title>
        <authorList>
            <person name="Kyndt J.A."/>
            <person name="Meyer T.E."/>
        </authorList>
    </citation>
    <scope>NUCLEOTIDE SEQUENCE</scope>
    <source>
        <strain evidence="17">DSM 23193</strain>
    </source>
</reference>
<dbReference type="SFLD" id="SFLDF00275">
    <property type="entry name" value="adenosine_C2_methyltransferase"/>
    <property type="match status" value="1"/>
</dbReference>
<dbReference type="GO" id="GO:0030488">
    <property type="term" value="P:tRNA methylation"/>
    <property type="evidence" value="ECO:0007669"/>
    <property type="project" value="UniProtKB-UniRule"/>
</dbReference>
<evidence type="ECO:0000256" key="6">
    <source>
        <dbReference type="ARBA" id="ARBA00022603"/>
    </source>
</evidence>
<comment type="similarity">
    <text evidence="2 14">Belongs to the radical SAM superfamily. RlmN family.</text>
</comment>
<keyword evidence="10 14" id="KW-0479">Metal-binding</keyword>
<comment type="function">
    <text evidence="14">Specifically methylates position 2 of adenine 2503 in 23S rRNA and position 2 of adenine 37 in tRNAs. m2A2503 modification seems to play a crucial role in the proofreading step occurring at the peptidyl transferase center and thus would serve to optimize ribosomal fidelity.</text>
</comment>
<dbReference type="GO" id="GO:0002935">
    <property type="term" value="F:tRNA (adenine(37)-C2)-methyltransferase activity"/>
    <property type="evidence" value="ECO:0007669"/>
    <property type="project" value="UniProtKB-UniRule"/>
</dbReference>
<evidence type="ECO:0000256" key="4">
    <source>
        <dbReference type="ARBA" id="ARBA00022490"/>
    </source>
</evidence>
<feature type="binding site" evidence="14">
    <location>
        <begin position="219"/>
        <end position="221"/>
    </location>
    <ligand>
        <name>S-adenosyl-L-methionine</name>
        <dbReference type="ChEBI" id="CHEBI:59789"/>
    </ligand>
</feature>
<evidence type="ECO:0000256" key="5">
    <source>
        <dbReference type="ARBA" id="ARBA00022552"/>
    </source>
</evidence>
<dbReference type="InterPro" id="IPR007197">
    <property type="entry name" value="rSAM"/>
</dbReference>
<dbReference type="GO" id="GO:0051539">
    <property type="term" value="F:4 iron, 4 sulfur cluster binding"/>
    <property type="evidence" value="ECO:0007669"/>
    <property type="project" value="UniProtKB-UniRule"/>
</dbReference>
<sequence>MNLINLTKNEVKTFLTEQGESPFRAKQLWHWIYHQGATDFSRMTSLGAALRERLAETCTLARPEIVRTQTSEDGTVKWLLRFSDGREAEMVYIPETDRGALCISSQVGCTLDCRFCHTGTQPFLRNLTVAEIVGQFLVARDLFGEWPTPTDEARKLSNIVVMGMGEPLHNFDNVRDALNILMDDEGTALSRRRITLSTAGVVPMFGRCGTELGVRLAISLHAATDEIRDAIMPINKKYPLAELMAACRAYPGARNARRITFEYLLLDGINDSDADARELIRLVRGIPCKFNLLPFNAWPGAPYQPSSEARMERFAALLNDAGFTSPIRQPRGRDILAACGQLRSESMRESLREAGQTGETGTENAEGAGAGGATDATGPCGPAAS</sequence>